<evidence type="ECO:0000313" key="2">
    <source>
        <dbReference type="EMBL" id="MCI37647.1"/>
    </source>
</evidence>
<evidence type="ECO:0000256" key="1">
    <source>
        <dbReference type="SAM" id="MobiDB-lite"/>
    </source>
</evidence>
<feature type="region of interest" description="Disordered" evidence="1">
    <location>
        <begin position="20"/>
        <end position="41"/>
    </location>
</feature>
<protein>
    <submittedName>
        <fullName evidence="2">Uncharacterized protein</fullName>
    </submittedName>
</protein>
<keyword evidence="3" id="KW-1185">Reference proteome</keyword>
<accession>A0A392RN02</accession>
<dbReference type="AlphaFoldDB" id="A0A392RN02"/>
<sequence>TKRGGSLVEEFLVLEDFECSGTVAPPSGRPTTAPASERERE</sequence>
<dbReference type="Proteomes" id="UP000265520">
    <property type="component" value="Unassembled WGS sequence"/>
</dbReference>
<reference evidence="2 3" key="1">
    <citation type="journal article" date="2018" name="Front. Plant Sci.">
        <title>Red Clover (Trifolium pratense) and Zigzag Clover (T. medium) - A Picture of Genomic Similarities and Differences.</title>
        <authorList>
            <person name="Dluhosova J."/>
            <person name="Istvanek J."/>
            <person name="Nedelnik J."/>
            <person name="Repkova J."/>
        </authorList>
    </citation>
    <scope>NUCLEOTIDE SEQUENCE [LARGE SCALE GENOMIC DNA]</scope>
    <source>
        <strain evidence="3">cv. 10/8</strain>
        <tissue evidence="2">Leaf</tissue>
    </source>
</reference>
<dbReference type="EMBL" id="LXQA010246871">
    <property type="protein sequence ID" value="MCI37647.1"/>
    <property type="molecule type" value="Genomic_DNA"/>
</dbReference>
<comment type="caution">
    <text evidence="2">The sequence shown here is derived from an EMBL/GenBank/DDBJ whole genome shotgun (WGS) entry which is preliminary data.</text>
</comment>
<proteinExistence type="predicted"/>
<name>A0A392RN02_9FABA</name>
<evidence type="ECO:0000313" key="3">
    <source>
        <dbReference type="Proteomes" id="UP000265520"/>
    </source>
</evidence>
<organism evidence="2 3">
    <name type="scientific">Trifolium medium</name>
    <dbReference type="NCBI Taxonomy" id="97028"/>
    <lineage>
        <taxon>Eukaryota</taxon>
        <taxon>Viridiplantae</taxon>
        <taxon>Streptophyta</taxon>
        <taxon>Embryophyta</taxon>
        <taxon>Tracheophyta</taxon>
        <taxon>Spermatophyta</taxon>
        <taxon>Magnoliopsida</taxon>
        <taxon>eudicotyledons</taxon>
        <taxon>Gunneridae</taxon>
        <taxon>Pentapetalae</taxon>
        <taxon>rosids</taxon>
        <taxon>fabids</taxon>
        <taxon>Fabales</taxon>
        <taxon>Fabaceae</taxon>
        <taxon>Papilionoideae</taxon>
        <taxon>50 kb inversion clade</taxon>
        <taxon>NPAAA clade</taxon>
        <taxon>Hologalegina</taxon>
        <taxon>IRL clade</taxon>
        <taxon>Trifolieae</taxon>
        <taxon>Trifolium</taxon>
    </lineage>
</organism>
<feature type="non-terminal residue" evidence="2">
    <location>
        <position position="1"/>
    </location>
</feature>